<sequence length="318" mass="35202">MRMLVTGAAGFIGSHLAERLQGLGHETIGFDNFSSYYAPELKELNAGILQDKGIVVHTLDLRDSNALADRTPDFDYIFHLAAQPGISTDCTFEDYLSNNFVATKNVIDFALRCKNLKLFVNIATSSIYGLQASFDEEKVPEPVSFYGVTKLAAEELVLAASREHKIKACSLRLYSVYGPRERPEKLYSKLIAAAFSGEVFPLYEGSGSHLRSFTYVQDIIDGIVSVIGKESQVDSQIINIGTEEEHTTQQGIDAIEKITGKKIRIESVAPRPGDQIRTHAVIGKARKLLGYNPATSFEDGLRAQVEWYTTYFACEETP</sequence>
<dbReference type="InterPro" id="IPR036291">
    <property type="entry name" value="NAD(P)-bd_dom_sf"/>
</dbReference>
<evidence type="ECO:0000256" key="1">
    <source>
        <dbReference type="ARBA" id="ARBA00007637"/>
    </source>
</evidence>
<protein>
    <submittedName>
        <fullName evidence="4">Nucleoside-diphosphate-sugar epimerase</fullName>
    </submittedName>
</protein>
<evidence type="ECO:0000313" key="5">
    <source>
        <dbReference type="Proteomes" id="UP000233767"/>
    </source>
</evidence>
<reference evidence="3 5" key="1">
    <citation type="submission" date="2017-12" db="EMBL/GenBank/DDBJ databases">
        <title>Genomic Encyclopedia of Type Strains, Phase III (KMG-III): the genomes of soil and plant-associated and newly described type strains.</title>
        <authorList>
            <person name="Whitman W."/>
        </authorList>
    </citation>
    <scope>NUCLEOTIDE SEQUENCE [LARGE SCALE GENOMIC DNA]</scope>
    <source>
        <strain evidence="3 5">IP-10</strain>
    </source>
</reference>
<evidence type="ECO:0000313" key="6">
    <source>
        <dbReference type="Proteomes" id="UP000275027"/>
    </source>
</evidence>
<dbReference type="Pfam" id="PF01370">
    <property type="entry name" value="Epimerase"/>
    <property type="match status" value="1"/>
</dbReference>
<gene>
    <name evidence="3" type="ORF">B0G92_1148</name>
    <name evidence="4" type="ORF">CLV50_0356</name>
</gene>
<keyword evidence="5" id="KW-1185">Reference proteome</keyword>
<dbReference type="PANTHER" id="PTHR43000">
    <property type="entry name" value="DTDP-D-GLUCOSE 4,6-DEHYDRATASE-RELATED"/>
    <property type="match status" value="1"/>
</dbReference>
<dbReference type="EMBL" id="RCCB01000010">
    <property type="protein sequence ID" value="RLJ34988.1"/>
    <property type="molecule type" value="Genomic_DNA"/>
</dbReference>
<dbReference type="EMBL" id="PJND01000007">
    <property type="protein sequence ID" value="PKW29511.1"/>
    <property type="molecule type" value="Genomic_DNA"/>
</dbReference>
<dbReference type="Proteomes" id="UP000275027">
    <property type="component" value="Unassembled WGS sequence"/>
</dbReference>
<organism evidence="4 6">
    <name type="scientific">Flavobacterium lindanitolerans</name>
    <dbReference type="NCBI Taxonomy" id="428988"/>
    <lineage>
        <taxon>Bacteria</taxon>
        <taxon>Pseudomonadati</taxon>
        <taxon>Bacteroidota</taxon>
        <taxon>Flavobacteriia</taxon>
        <taxon>Flavobacteriales</taxon>
        <taxon>Flavobacteriaceae</taxon>
        <taxon>Flavobacterium</taxon>
    </lineage>
</organism>
<name>A0A497V2Q8_9FLAO</name>
<dbReference type="PRINTS" id="PR01713">
    <property type="entry name" value="NUCEPIMERASE"/>
</dbReference>
<dbReference type="Gene3D" id="3.40.50.720">
    <property type="entry name" value="NAD(P)-binding Rossmann-like Domain"/>
    <property type="match status" value="1"/>
</dbReference>
<dbReference type="AlphaFoldDB" id="A0A497V2Q8"/>
<accession>A0A497V2Q8</accession>
<dbReference type="RefSeq" id="WP_101471383.1">
    <property type="nucleotide sequence ID" value="NZ_PJND01000007.1"/>
</dbReference>
<evidence type="ECO:0000313" key="3">
    <source>
        <dbReference type="EMBL" id="PKW29511.1"/>
    </source>
</evidence>
<comment type="caution">
    <text evidence="4">The sequence shown here is derived from an EMBL/GenBank/DDBJ whole genome shotgun (WGS) entry which is preliminary data.</text>
</comment>
<evidence type="ECO:0000259" key="2">
    <source>
        <dbReference type="Pfam" id="PF01370"/>
    </source>
</evidence>
<evidence type="ECO:0000313" key="4">
    <source>
        <dbReference type="EMBL" id="RLJ34988.1"/>
    </source>
</evidence>
<dbReference type="SUPFAM" id="SSF51735">
    <property type="entry name" value="NAD(P)-binding Rossmann-fold domains"/>
    <property type="match status" value="1"/>
</dbReference>
<proteinExistence type="inferred from homology"/>
<reference evidence="4 6" key="2">
    <citation type="submission" date="2018-10" db="EMBL/GenBank/DDBJ databases">
        <title>Genomic Encyclopedia of Archaeal and Bacterial Type Strains, Phase II (KMG-II): from individual species to whole genera.</title>
        <authorList>
            <person name="Goeker M."/>
        </authorList>
    </citation>
    <scope>NUCLEOTIDE SEQUENCE [LARGE SCALE GENOMIC DNA]</scope>
    <source>
        <strain evidence="4 6">DSM 21886</strain>
    </source>
</reference>
<comment type="similarity">
    <text evidence="1">Belongs to the NAD(P)-dependent epimerase/dehydratase family.</text>
</comment>
<dbReference type="Proteomes" id="UP000233767">
    <property type="component" value="Unassembled WGS sequence"/>
</dbReference>
<dbReference type="InterPro" id="IPR001509">
    <property type="entry name" value="Epimerase_deHydtase"/>
</dbReference>
<feature type="domain" description="NAD-dependent epimerase/dehydratase" evidence="2">
    <location>
        <begin position="3"/>
        <end position="241"/>
    </location>
</feature>